<evidence type="ECO:0000313" key="2">
    <source>
        <dbReference type="Proteomes" id="UP000030780"/>
    </source>
</evidence>
<feature type="non-terminal residue" evidence="1">
    <location>
        <position position="125"/>
    </location>
</feature>
<dbReference type="AlphaFoldDB" id="M7W1S5"/>
<gene>
    <name evidence="1" type="ORF">KM1_334620</name>
</gene>
<dbReference type="Proteomes" id="UP000030780">
    <property type="component" value="Unassembled WGS sequence"/>
</dbReference>
<name>M7W1S5_ENTHI</name>
<accession>M7W1S5</accession>
<organism evidence="1 2">
    <name type="scientific">Entamoeba histolytica HM-3:IMSS</name>
    <dbReference type="NCBI Taxonomy" id="885315"/>
    <lineage>
        <taxon>Eukaryota</taxon>
        <taxon>Amoebozoa</taxon>
        <taxon>Evosea</taxon>
        <taxon>Archamoebae</taxon>
        <taxon>Mastigamoebida</taxon>
        <taxon>Entamoebidae</taxon>
        <taxon>Entamoeba</taxon>
    </lineage>
</organism>
<sequence>MDETSNKCQNGIEINNIAQGEEKAKCVLYGEDKTIKVYSSIEEESETTLNEQDIEDYLNEVTEGVKKDSNVEYHIKYFKDNTCGTLEKDFIASKIENKPENTVITVTLKETTSETGSETSYVEYI</sequence>
<reference evidence="1 2" key="1">
    <citation type="submission" date="2013-01" db="EMBL/GenBank/DDBJ databases">
        <authorList>
            <person name="Inman J."/>
            <person name="Zafar N."/>
            <person name="Lorenzi H."/>
            <person name="Caler E."/>
        </authorList>
    </citation>
    <scope>NUCLEOTIDE SEQUENCE [LARGE SCALE GENOMIC DNA]</scope>
    <source>
        <strain evidence="1 2">HM-3:IMSS</strain>
    </source>
</reference>
<proteinExistence type="predicted"/>
<protein>
    <submittedName>
        <fullName evidence="1">Uncharacterized protein</fullName>
    </submittedName>
</protein>
<dbReference type="EMBL" id="KB638005">
    <property type="protein sequence ID" value="EMS14182.1"/>
    <property type="molecule type" value="Genomic_DNA"/>
</dbReference>
<dbReference type="VEuPathDB" id="AmoebaDB:KM1_334620"/>
<evidence type="ECO:0000313" key="1">
    <source>
        <dbReference type="EMBL" id="EMS14182.1"/>
    </source>
</evidence>